<reference evidence="1" key="1">
    <citation type="submission" date="2020-04" db="EMBL/GenBank/DDBJ databases">
        <authorList>
            <person name="Alioto T."/>
            <person name="Alioto T."/>
            <person name="Gomez Garrido J."/>
        </authorList>
    </citation>
    <scope>NUCLEOTIDE SEQUENCE</scope>
    <source>
        <strain evidence="1">A484AB</strain>
    </source>
</reference>
<dbReference type="OrthoDB" id="5990143at2759"/>
<name>A0A6S7J5K8_PARCT</name>
<organism evidence="1 2">
    <name type="scientific">Paramuricea clavata</name>
    <name type="common">Red gorgonian</name>
    <name type="synonym">Violescent sea-whip</name>
    <dbReference type="NCBI Taxonomy" id="317549"/>
    <lineage>
        <taxon>Eukaryota</taxon>
        <taxon>Metazoa</taxon>
        <taxon>Cnidaria</taxon>
        <taxon>Anthozoa</taxon>
        <taxon>Octocorallia</taxon>
        <taxon>Malacalcyonacea</taxon>
        <taxon>Plexauridae</taxon>
        <taxon>Paramuricea</taxon>
    </lineage>
</organism>
<keyword evidence="2" id="KW-1185">Reference proteome</keyword>
<accession>A0A6S7J5K8</accession>
<evidence type="ECO:0000313" key="2">
    <source>
        <dbReference type="Proteomes" id="UP001152795"/>
    </source>
</evidence>
<protein>
    <submittedName>
        <fullName evidence="1">Uncharacterized protein</fullName>
    </submittedName>
</protein>
<dbReference type="EMBL" id="CACRXK020014737">
    <property type="protein sequence ID" value="CAB4027325.1"/>
    <property type="molecule type" value="Genomic_DNA"/>
</dbReference>
<feature type="non-terminal residue" evidence="1">
    <location>
        <position position="421"/>
    </location>
</feature>
<evidence type="ECO:0000313" key="1">
    <source>
        <dbReference type="EMBL" id="CAB4027325.1"/>
    </source>
</evidence>
<comment type="caution">
    <text evidence="1">The sequence shown here is derived from an EMBL/GenBank/DDBJ whole genome shotgun (WGS) entry which is preliminary data.</text>
</comment>
<sequence length="421" mass="48188">SHAKIKKEPADVIVISDDEAASSVNGDGISCDPLHVTSCDPLPFSGASFDLLPENQMTMGHIHAWEQESTWKTEEESIDDFEVQKVSMLSNKKDTLTTSDQYHLVRKYRRLNLCEDFNKIISYAIDRRGNIMNNVAFVQYYFDSGVERPFVVKRHGAFYVTPMSYENLFLVSNRTKKHPTFLGPVLISHNLDESCYSHLTFVTTQKSPLLEDNLIAFGTDGEKALYNHFGKKFKSAVHVRCMGHFSENCKTHLKGVSLENQNKILNDIFGKNIEDTHYGGLIDCECEDIFTATLNSLIDAWHAIVPDRFIAWFKTVIPEILSSMLAPVRGKAGLGKPPLPFYNYRSESINHVIKEGVQYKKQDLPDFILSLQNIISSQIEMIKLAIFRRGNYKFIEDLKYLEIDWLYKMNEIRGKIILPRL</sequence>
<dbReference type="Proteomes" id="UP001152795">
    <property type="component" value="Unassembled WGS sequence"/>
</dbReference>
<proteinExistence type="predicted"/>
<gene>
    <name evidence="1" type="ORF">PACLA_8A020484</name>
</gene>
<dbReference type="AlphaFoldDB" id="A0A6S7J5K8"/>